<name>A0A1H7NDV7_9HYPH</name>
<dbReference type="SUPFAM" id="SSF48498">
    <property type="entry name" value="Tetracyclin repressor-like, C-terminal domain"/>
    <property type="match status" value="1"/>
</dbReference>
<dbReference type="PRINTS" id="PR00455">
    <property type="entry name" value="HTHTETR"/>
</dbReference>
<dbReference type="InterPro" id="IPR001647">
    <property type="entry name" value="HTH_TetR"/>
</dbReference>
<evidence type="ECO:0000313" key="6">
    <source>
        <dbReference type="EMBL" id="SEL21732.1"/>
    </source>
</evidence>
<dbReference type="SUPFAM" id="SSF46689">
    <property type="entry name" value="Homeodomain-like"/>
    <property type="match status" value="1"/>
</dbReference>
<sequence>MPAEKSRPDKHDAITRAASETFLAEGFDRASLDQIAQRAGVSKQTIYSHFADKQALFLAICTELTEKLTIPLRRPARETGDLRSTLLRLGEDALAMMLHPASLDLHRLIVGAAARFPELGQAAYEAGAGRMITDLSALLAQRSRSGDGLPRPLADEEADRLAEQFIGMLRGFHQVRGLFGIARAADAERKAYVAACVDLLLRAG</sequence>
<feature type="domain" description="HTH tetR-type" evidence="5">
    <location>
        <begin position="8"/>
        <end position="68"/>
    </location>
</feature>
<dbReference type="InterPro" id="IPR039536">
    <property type="entry name" value="TetR_C_Proteobacteria"/>
</dbReference>
<gene>
    <name evidence="6" type="ORF">SAMN04515666_103104</name>
</gene>
<dbReference type="GO" id="GO:0003700">
    <property type="term" value="F:DNA-binding transcription factor activity"/>
    <property type="evidence" value="ECO:0007669"/>
    <property type="project" value="TreeGrafter"/>
</dbReference>
<dbReference type="EMBL" id="FOAN01000003">
    <property type="protein sequence ID" value="SEL21732.1"/>
    <property type="molecule type" value="Genomic_DNA"/>
</dbReference>
<dbReference type="Gene3D" id="1.10.357.10">
    <property type="entry name" value="Tetracycline Repressor, domain 2"/>
    <property type="match status" value="1"/>
</dbReference>
<keyword evidence="2 4" id="KW-0238">DNA-binding</keyword>
<dbReference type="Proteomes" id="UP000199664">
    <property type="component" value="Unassembled WGS sequence"/>
</dbReference>
<evidence type="ECO:0000256" key="4">
    <source>
        <dbReference type="PROSITE-ProRule" id="PRU00335"/>
    </source>
</evidence>
<dbReference type="InterPro" id="IPR009057">
    <property type="entry name" value="Homeodomain-like_sf"/>
</dbReference>
<dbReference type="Pfam" id="PF14246">
    <property type="entry name" value="TetR_C_7"/>
    <property type="match status" value="1"/>
</dbReference>
<dbReference type="GO" id="GO:0000976">
    <property type="term" value="F:transcription cis-regulatory region binding"/>
    <property type="evidence" value="ECO:0007669"/>
    <property type="project" value="TreeGrafter"/>
</dbReference>
<evidence type="ECO:0000256" key="2">
    <source>
        <dbReference type="ARBA" id="ARBA00023125"/>
    </source>
</evidence>
<dbReference type="FunFam" id="1.10.10.60:FF:000141">
    <property type="entry name" value="TetR family transcriptional regulator"/>
    <property type="match status" value="1"/>
</dbReference>
<organism evidence="6 7">
    <name type="scientific">Bosea lupini</name>
    <dbReference type="NCBI Taxonomy" id="1036779"/>
    <lineage>
        <taxon>Bacteria</taxon>
        <taxon>Pseudomonadati</taxon>
        <taxon>Pseudomonadota</taxon>
        <taxon>Alphaproteobacteria</taxon>
        <taxon>Hyphomicrobiales</taxon>
        <taxon>Boseaceae</taxon>
        <taxon>Bosea</taxon>
    </lineage>
</organism>
<dbReference type="InterPro" id="IPR050109">
    <property type="entry name" value="HTH-type_TetR-like_transc_reg"/>
</dbReference>
<keyword evidence="7" id="KW-1185">Reference proteome</keyword>
<proteinExistence type="predicted"/>
<feature type="DNA-binding region" description="H-T-H motif" evidence="4">
    <location>
        <begin position="31"/>
        <end position="50"/>
    </location>
</feature>
<evidence type="ECO:0000256" key="3">
    <source>
        <dbReference type="ARBA" id="ARBA00023163"/>
    </source>
</evidence>
<keyword evidence="1" id="KW-0805">Transcription regulation</keyword>
<dbReference type="InterPro" id="IPR036271">
    <property type="entry name" value="Tet_transcr_reg_TetR-rel_C_sf"/>
</dbReference>
<evidence type="ECO:0000256" key="1">
    <source>
        <dbReference type="ARBA" id="ARBA00023015"/>
    </source>
</evidence>
<dbReference type="STRING" id="1036779.SAMN04515666_103104"/>
<dbReference type="PANTHER" id="PTHR30055:SF146">
    <property type="entry name" value="HTH-TYPE TRANSCRIPTIONAL DUAL REGULATOR CECR"/>
    <property type="match status" value="1"/>
</dbReference>
<dbReference type="AlphaFoldDB" id="A0A1H7NDV7"/>
<dbReference type="PROSITE" id="PS50977">
    <property type="entry name" value="HTH_TETR_2"/>
    <property type="match status" value="1"/>
</dbReference>
<dbReference type="PANTHER" id="PTHR30055">
    <property type="entry name" value="HTH-TYPE TRANSCRIPTIONAL REGULATOR RUTR"/>
    <property type="match status" value="1"/>
</dbReference>
<dbReference type="Pfam" id="PF00440">
    <property type="entry name" value="TetR_N"/>
    <property type="match status" value="1"/>
</dbReference>
<reference evidence="7" key="1">
    <citation type="submission" date="2016-10" db="EMBL/GenBank/DDBJ databases">
        <authorList>
            <person name="Varghese N."/>
            <person name="Submissions S."/>
        </authorList>
    </citation>
    <scope>NUCLEOTIDE SEQUENCE [LARGE SCALE GENOMIC DNA]</scope>
    <source>
        <strain evidence="7">LMG 26383,CCUG 61248,R- 45681</strain>
    </source>
</reference>
<protein>
    <submittedName>
        <fullName evidence="6">Transcriptional regulator, TetR family</fullName>
    </submittedName>
</protein>
<dbReference type="RefSeq" id="WP_167561595.1">
    <property type="nucleotide sequence ID" value="NZ_FOAN01000003.1"/>
</dbReference>
<accession>A0A1H7NDV7</accession>
<dbReference type="Gene3D" id="1.10.10.60">
    <property type="entry name" value="Homeodomain-like"/>
    <property type="match status" value="1"/>
</dbReference>
<keyword evidence="3" id="KW-0804">Transcription</keyword>
<evidence type="ECO:0000259" key="5">
    <source>
        <dbReference type="PROSITE" id="PS50977"/>
    </source>
</evidence>
<evidence type="ECO:0000313" key="7">
    <source>
        <dbReference type="Proteomes" id="UP000199664"/>
    </source>
</evidence>